<dbReference type="GO" id="GO:0016491">
    <property type="term" value="F:oxidoreductase activity"/>
    <property type="evidence" value="ECO:0007669"/>
    <property type="project" value="InterPro"/>
</dbReference>
<name>A0A1I0HBJ9_9BACI</name>
<gene>
    <name evidence="4" type="ORF">SAMN05421676_108152</name>
</gene>
<keyword evidence="1" id="KW-0285">Flavoprotein</keyword>
<dbReference type="Gene3D" id="3.40.50.360">
    <property type="match status" value="1"/>
</dbReference>
<evidence type="ECO:0000313" key="4">
    <source>
        <dbReference type="EMBL" id="SET81225.1"/>
    </source>
</evidence>
<dbReference type="SUPFAM" id="SSF52218">
    <property type="entry name" value="Flavoproteins"/>
    <property type="match status" value="1"/>
</dbReference>
<protein>
    <submittedName>
        <fullName evidence="4">NADPH-dependent FMN reductase</fullName>
    </submittedName>
</protein>
<dbReference type="EMBL" id="FOHJ01000008">
    <property type="protein sequence ID" value="SET81225.1"/>
    <property type="molecule type" value="Genomic_DNA"/>
</dbReference>
<reference evidence="5" key="1">
    <citation type="submission" date="2016-10" db="EMBL/GenBank/DDBJ databases">
        <authorList>
            <person name="Varghese N."/>
            <person name="Submissions S."/>
        </authorList>
    </citation>
    <scope>NUCLEOTIDE SEQUENCE [LARGE SCALE GENOMIC DNA]</scope>
    <source>
        <strain evidence="5">CGMCC 1.3566</strain>
    </source>
</reference>
<evidence type="ECO:0000256" key="2">
    <source>
        <dbReference type="ARBA" id="ARBA00022643"/>
    </source>
</evidence>
<dbReference type="InterPro" id="IPR051796">
    <property type="entry name" value="ISF_SsuE-like"/>
</dbReference>
<sequence>MSIAVVYGGTRENGNTEILTEHAIKGIQVEKIYLKDFYIRPIEDLRHDKEGFKDDHDDYNSVIKRLMVHDTIIFSTPIYWFGMTGQMKNFIDRWSQTFRDSNAI</sequence>
<feature type="domain" description="NADPH-dependent FMN reductase-like" evidence="3">
    <location>
        <begin position="1"/>
        <end position="96"/>
    </location>
</feature>
<dbReference type="PANTHER" id="PTHR43278:SF4">
    <property type="entry name" value="NAD(P)H-DEPENDENT FMN-CONTAINING OXIDOREDUCTASE YWQN-RELATED"/>
    <property type="match status" value="1"/>
</dbReference>
<accession>A0A1I0HBJ9</accession>
<keyword evidence="2" id="KW-0288">FMN</keyword>
<proteinExistence type="predicted"/>
<organism evidence="4 5">
    <name type="scientific">Salinibacillus kushneri</name>
    <dbReference type="NCBI Taxonomy" id="237682"/>
    <lineage>
        <taxon>Bacteria</taxon>
        <taxon>Bacillati</taxon>
        <taxon>Bacillota</taxon>
        <taxon>Bacilli</taxon>
        <taxon>Bacillales</taxon>
        <taxon>Bacillaceae</taxon>
        <taxon>Salinibacillus</taxon>
    </lineage>
</organism>
<dbReference type="InterPro" id="IPR005025">
    <property type="entry name" value="FMN_Rdtase-like_dom"/>
</dbReference>
<dbReference type="AlphaFoldDB" id="A0A1I0HBJ9"/>
<keyword evidence="5" id="KW-1185">Reference proteome</keyword>
<dbReference type="PANTHER" id="PTHR43278">
    <property type="entry name" value="NAD(P)H-DEPENDENT FMN-CONTAINING OXIDOREDUCTASE YWQN-RELATED"/>
    <property type="match status" value="1"/>
</dbReference>
<dbReference type="InterPro" id="IPR029039">
    <property type="entry name" value="Flavoprotein-like_sf"/>
</dbReference>
<evidence type="ECO:0000313" key="5">
    <source>
        <dbReference type="Proteomes" id="UP000199095"/>
    </source>
</evidence>
<dbReference type="Pfam" id="PF03358">
    <property type="entry name" value="FMN_red"/>
    <property type="match status" value="1"/>
</dbReference>
<evidence type="ECO:0000259" key="3">
    <source>
        <dbReference type="Pfam" id="PF03358"/>
    </source>
</evidence>
<dbReference type="Proteomes" id="UP000199095">
    <property type="component" value="Unassembled WGS sequence"/>
</dbReference>
<evidence type="ECO:0000256" key="1">
    <source>
        <dbReference type="ARBA" id="ARBA00022630"/>
    </source>
</evidence>
<dbReference type="STRING" id="237682.SAMN05421676_108152"/>